<protein>
    <submittedName>
        <fullName evidence="1">Uncharacterized protein</fullName>
    </submittedName>
</protein>
<evidence type="ECO:0000313" key="2">
    <source>
        <dbReference type="Proteomes" id="UP000215214"/>
    </source>
</evidence>
<sequence>MLKSLFLGLFSLAIFSNTTTKSSSDNNLNSNKDFCRVTCTVSVPDGFGGSIGISATAGNFLTGCKKARERACKKAARKSMSAIMDNS</sequence>
<dbReference type="EMBL" id="LT899436">
    <property type="protein sequence ID" value="SNR14375.1"/>
    <property type="molecule type" value="Genomic_DNA"/>
</dbReference>
<organism evidence="1 2">
    <name type="scientific">Tenacibaculum jejuense</name>
    <dbReference type="NCBI Taxonomy" id="584609"/>
    <lineage>
        <taxon>Bacteria</taxon>
        <taxon>Pseudomonadati</taxon>
        <taxon>Bacteroidota</taxon>
        <taxon>Flavobacteriia</taxon>
        <taxon>Flavobacteriales</taxon>
        <taxon>Flavobacteriaceae</taxon>
        <taxon>Tenacibaculum</taxon>
    </lineage>
</organism>
<dbReference type="AlphaFoldDB" id="A0A238U5Q4"/>
<reference evidence="1 2" key="1">
    <citation type="submission" date="2017-07" db="EMBL/GenBank/DDBJ databases">
        <authorList>
            <person name="Sun Z.S."/>
            <person name="Albrecht U."/>
            <person name="Echele G."/>
            <person name="Lee C.C."/>
        </authorList>
    </citation>
    <scope>NUCLEOTIDE SEQUENCE [LARGE SCALE GENOMIC DNA]</scope>
    <source>
        <strain evidence="2">type strain: KCTC 22618</strain>
    </source>
</reference>
<dbReference type="KEGG" id="tje:TJEJU_0596"/>
<gene>
    <name evidence="1" type="ORF">TJEJU_0596</name>
</gene>
<accession>A0A238U5Q4</accession>
<proteinExistence type="predicted"/>
<keyword evidence="2" id="KW-1185">Reference proteome</keyword>
<dbReference type="Proteomes" id="UP000215214">
    <property type="component" value="Chromosome TJEJU"/>
</dbReference>
<name>A0A238U5Q4_9FLAO</name>
<evidence type="ECO:0000313" key="1">
    <source>
        <dbReference type="EMBL" id="SNR14375.1"/>
    </source>
</evidence>